<accession>A0AAD9NSN8</accession>
<evidence type="ECO:0000256" key="3">
    <source>
        <dbReference type="ARBA" id="ARBA00022737"/>
    </source>
</evidence>
<dbReference type="InterPro" id="IPR050328">
    <property type="entry name" value="Dev_Immune_Receptor"/>
</dbReference>
<dbReference type="PANTHER" id="PTHR24373:SF370">
    <property type="entry name" value="FISH-LIPS, ISOFORM E"/>
    <property type="match status" value="1"/>
</dbReference>
<comment type="caution">
    <text evidence="4">The sequence shown here is derived from an EMBL/GenBank/DDBJ whole genome shotgun (WGS) entry which is preliminary data.</text>
</comment>
<dbReference type="AlphaFoldDB" id="A0AAD9NSN8"/>
<evidence type="ECO:0000313" key="5">
    <source>
        <dbReference type="Proteomes" id="UP001209878"/>
    </source>
</evidence>
<dbReference type="PROSITE" id="PS51450">
    <property type="entry name" value="LRR"/>
    <property type="match status" value="1"/>
</dbReference>
<dbReference type="GO" id="GO:0005615">
    <property type="term" value="C:extracellular space"/>
    <property type="evidence" value="ECO:0007669"/>
    <property type="project" value="TreeGrafter"/>
</dbReference>
<proteinExistence type="predicted"/>
<dbReference type="SUPFAM" id="SSF52058">
    <property type="entry name" value="L domain-like"/>
    <property type="match status" value="1"/>
</dbReference>
<keyword evidence="2" id="KW-0732">Signal</keyword>
<dbReference type="Pfam" id="PF00560">
    <property type="entry name" value="LRR_1"/>
    <property type="match status" value="1"/>
</dbReference>
<dbReference type="Pfam" id="PF13855">
    <property type="entry name" value="LRR_8"/>
    <property type="match status" value="1"/>
</dbReference>
<keyword evidence="1" id="KW-0433">Leucine-rich repeat</keyword>
<dbReference type="InterPro" id="IPR001611">
    <property type="entry name" value="Leu-rich_rpt"/>
</dbReference>
<reference evidence="4" key="1">
    <citation type="journal article" date="2023" name="Mol. Biol. Evol.">
        <title>Third-Generation Sequencing Reveals the Adaptive Role of the Epigenome in Three Deep-Sea Polychaetes.</title>
        <authorList>
            <person name="Perez M."/>
            <person name="Aroh O."/>
            <person name="Sun Y."/>
            <person name="Lan Y."/>
            <person name="Juniper S.K."/>
            <person name="Young C.R."/>
            <person name="Angers B."/>
            <person name="Qian P.Y."/>
        </authorList>
    </citation>
    <scope>NUCLEOTIDE SEQUENCE</scope>
    <source>
        <strain evidence="4">R07B-5</strain>
    </source>
</reference>
<dbReference type="InterPro" id="IPR032675">
    <property type="entry name" value="LRR_dom_sf"/>
</dbReference>
<dbReference type="EMBL" id="JAODUO010000568">
    <property type="protein sequence ID" value="KAK2177984.1"/>
    <property type="molecule type" value="Genomic_DNA"/>
</dbReference>
<sequence>MDLPVGTFTSANQGLKELDLRYNHLTTLPTGLLQPLTNLEKLQWSNNMLLSVEQGALDNLPKLKEISLQENDLTYFPSLSNVPALSTVDLSNNKICVLGYDAFSGIGPSIGNCKV</sequence>
<dbReference type="InterPro" id="IPR003591">
    <property type="entry name" value="Leu-rich_rpt_typical-subtyp"/>
</dbReference>
<evidence type="ECO:0000313" key="4">
    <source>
        <dbReference type="EMBL" id="KAK2177984.1"/>
    </source>
</evidence>
<gene>
    <name evidence="4" type="ORF">NP493_567g04006</name>
</gene>
<keyword evidence="5" id="KW-1185">Reference proteome</keyword>
<evidence type="ECO:0000256" key="2">
    <source>
        <dbReference type="ARBA" id="ARBA00022729"/>
    </source>
</evidence>
<protein>
    <submittedName>
        <fullName evidence="4">Uncharacterized protein</fullName>
    </submittedName>
</protein>
<keyword evidence="3" id="KW-0677">Repeat</keyword>
<dbReference type="GO" id="GO:0031012">
    <property type="term" value="C:extracellular matrix"/>
    <property type="evidence" value="ECO:0007669"/>
    <property type="project" value="TreeGrafter"/>
</dbReference>
<name>A0AAD9NSN8_RIDPI</name>
<dbReference type="SMART" id="SM00369">
    <property type="entry name" value="LRR_TYP"/>
    <property type="match status" value="4"/>
</dbReference>
<organism evidence="4 5">
    <name type="scientific">Ridgeia piscesae</name>
    <name type="common">Tubeworm</name>
    <dbReference type="NCBI Taxonomy" id="27915"/>
    <lineage>
        <taxon>Eukaryota</taxon>
        <taxon>Metazoa</taxon>
        <taxon>Spiralia</taxon>
        <taxon>Lophotrochozoa</taxon>
        <taxon>Annelida</taxon>
        <taxon>Polychaeta</taxon>
        <taxon>Sedentaria</taxon>
        <taxon>Canalipalpata</taxon>
        <taxon>Sabellida</taxon>
        <taxon>Siboglinidae</taxon>
        <taxon>Ridgeia</taxon>
    </lineage>
</organism>
<dbReference type="Gene3D" id="3.80.10.10">
    <property type="entry name" value="Ribonuclease Inhibitor"/>
    <property type="match status" value="1"/>
</dbReference>
<dbReference type="Proteomes" id="UP001209878">
    <property type="component" value="Unassembled WGS sequence"/>
</dbReference>
<evidence type="ECO:0000256" key="1">
    <source>
        <dbReference type="ARBA" id="ARBA00022614"/>
    </source>
</evidence>
<dbReference type="PANTHER" id="PTHR24373">
    <property type="entry name" value="SLIT RELATED LEUCINE-RICH REPEAT NEURONAL PROTEIN"/>
    <property type="match status" value="1"/>
</dbReference>